<dbReference type="PANTHER" id="PTHR17008:SF1">
    <property type="entry name" value="MEIOSIS EXPRESSED GENE 1 PROTEIN HOMOLOG"/>
    <property type="match status" value="1"/>
</dbReference>
<dbReference type="AlphaFoldDB" id="A0A067C262"/>
<sequence>MEGLSISAMSVGRRALSSQGPALARRYQGAPLKTKPGSLDRSNSLRSSRQLEASKYKLAEGCCLSDDNNEADEHKYPEPTRMYRPKEWTPEVEEAFRIQQTGWRDISDYRAKYGEPERWENGFIRCTRVKASGYYTYWRQFRECDDKYLNKVKVYEYN</sequence>
<protein>
    <submittedName>
        <fullName evidence="3">Uncharacterized protein</fullName>
    </submittedName>
</protein>
<evidence type="ECO:0000313" key="3">
    <source>
        <dbReference type="EMBL" id="KDO20902.1"/>
    </source>
</evidence>
<feature type="compositionally biased region" description="Low complexity" evidence="2">
    <location>
        <begin position="39"/>
        <end position="50"/>
    </location>
</feature>
<dbReference type="GO" id="GO:0005634">
    <property type="term" value="C:nucleus"/>
    <property type="evidence" value="ECO:0007669"/>
    <property type="project" value="InterPro"/>
</dbReference>
<dbReference type="STRING" id="695850.A0A067C262"/>
<dbReference type="InterPro" id="IPR020186">
    <property type="entry name" value="Meiosis-expressed_gene_1"/>
</dbReference>
<proteinExistence type="inferred from homology"/>
<comment type="similarity">
    <text evidence="1">Belongs to the MEIG1 family.</text>
</comment>
<dbReference type="Proteomes" id="UP000030745">
    <property type="component" value="Unassembled WGS sequence"/>
</dbReference>
<reference evidence="3 4" key="1">
    <citation type="journal article" date="2013" name="PLoS Genet.">
        <title>Distinctive expansion of potential virulence genes in the genome of the oomycete fish pathogen Saprolegnia parasitica.</title>
        <authorList>
            <person name="Jiang R.H."/>
            <person name="de Bruijn I."/>
            <person name="Haas B.J."/>
            <person name="Belmonte R."/>
            <person name="Lobach L."/>
            <person name="Christie J."/>
            <person name="van den Ackerveken G."/>
            <person name="Bottin A."/>
            <person name="Bulone V."/>
            <person name="Diaz-Moreno S.M."/>
            <person name="Dumas B."/>
            <person name="Fan L."/>
            <person name="Gaulin E."/>
            <person name="Govers F."/>
            <person name="Grenville-Briggs L.J."/>
            <person name="Horner N.R."/>
            <person name="Levin J.Z."/>
            <person name="Mammella M."/>
            <person name="Meijer H.J."/>
            <person name="Morris P."/>
            <person name="Nusbaum C."/>
            <person name="Oome S."/>
            <person name="Phillips A.J."/>
            <person name="van Rooyen D."/>
            <person name="Rzeszutek E."/>
            <person name="Saraiva M."/>
            <person name="Secombes C.J."/>
            <person name="Seidl M.F."/>
            <person name="Snel B."/>
            <person name="Stassen J.H."/>
            <person name="Sykes S."/>
            <person name="Tripathy S."/>
            <person name="van den Berg H."/>
            <person name="Vega-Arreguin J.C."/>
            <person name="Wawra S."/>
            <person name="Young S.K."/>
            <person name="Zeng Q."/>
            <person name="Dieguez-Uribeondo J."/>
            <person name="Russ C."/>
            <person name="Tyler B.M."/>
            <person name="van West P."/>
        </authorList>
    </citation>
    <scope>NUCLEOTIDE SEQUENCE [LARGE SCALE GENOMIC DNA]</scope>
    <source>
        <strain evidence="3 4">CBS 223.65</strain>
    </source>
</reference>
<dbReference type="PANTHER" id="PTHR17008">
    <property type="entry name" value="MEIOSIS-EXPRESSED GENE 1 PROTEIN"/>
    <property type="match status" value="1"/>
</dbReference>
<dbReference type="GeneID" id="24135960"/>
<accession>A0A067C262</accession>
<name>A0A067C262_SAPPC</name>
<dbReference type="OMA" id="QTGWRDI"/>
<dbReference type="EMBL" id="KK583300">
    <property type="protein sequence ID" value="KDO20902.1"/>
    <property type="molecule type" value="Genomic_DNA"/>
</dbReference>
<evidence type="ECO:0000256" key="1">
    <source>
        <dbReference type="ARBA" id="ARBA00008514"/>
    </source>
</evidence>
<evidence type="ECO:0000256" key="2">
    <source>
        <dbReference type="SAM" id="MobiDB-lite"/>
    </source>
</evidence>
<gene>
    <name evidence="3" type="ORF">SPRG_14133</name>
</gene>
<evidence type="ECO:0000313" key="4">
    <source>
        <dbReference type="Proteomes" id="UP000030745"/>
    </source>
</evidence>
<feature type="region of interest" description="Disordered" evidence="2">
    <location>
        <begin position="1"/>
        <end position="50"/>
    </location>
</feature>
<keyword evidence="4" id="KW-1185">Reference proteome</keyword>
<dbReference type="KEGG" id="spar:SPRG_14133"/>
<dbReference type="OrthoDB" id="10023051at2759"/>
<dbReference type="Pfam" id="PF15163">
    <property type="entry name" value="Meiosis_expr"/>
    <property type="match status" value="1"/>
</dbReference>
<dbReference type="VEuPathDB" id="FungiDB:SPRG_14133"/>
<dbReference type="RefSeq" id="XP_012208391.1">
    <property type="nucleotide sequence ID" value="XM_012353001.1"/>
</dbReference>
<organism evidence="3 4">
    <name type="scientific">Saprolegnia parasitica (strain CBS 223.65)</name>
    <dbReference type="NCBI Taxonomy" id="695850"/>
    <lineage>
        <taxon>Eukaryota</taxon>
        <taxon>Sar</taxon>
        <taxon>Stramenopiles</taxon>
        <taxon>Oomycota</taxon>
        <taxon>Saprolegniomycetes</taxon>
        <taxon>Saprolegniales</taxon>
        <taxon>Saprolegniaceae</taxon>
        <taxon>Saprolegnia</taxon>
    </lineage>
</organism>